<proteinExistence type="predicted"/>
<dbReference type="Proteomes" id="UP000784294">
    <property type="component" value="Unassembled WGS sequence"/>
</dbReference>
<gene>
    <name evidence="1" type="ORF">PXEA_LOCUS4602</name>
</gene>
<accession>A0A3S5AA91</accession>
<keyword evidence="2" id="KW-1185">Reference proteome</keyword>
<name>A0A3S5AA91_9PLAT</name>
<organism evidence="1 2">
    <name type="scientific">Protopolystoma xenopodis</name>
    <dbReference type="NCBI Taxonomy" id="117903"/>
    <lineage>
        <taxon>Eukaryota</taxon>
        <taxon>Metazoa</taxon>
        <taxon>Spiralia</taxon>
        <taxon>Lophotrochozoa</taxon>
        <taxon>Platyhelminthes</taxon>
        <taxon>Monogenea</taxon>
        <taxon>Polyopisthocotylea</taxon>
        <taxon>Polystomatidea</taxon>
        <taxon>Polystomatidae</taxon>
        <taxon>Protopolystoma</taxon>
    </lineage>
</organism>
<sequence>MLPHGSPELVAVLPGKSSCTRRILRIFPGTCKLFQPSYSSGPSTVSDLSELRQIKMLMFPTLWNAFCEDSSSWGANGPEISHNEFIFSLEKLGILVLYTNANSDASALKSSLHSLNDSTQITGLESRNLNTPELLWNLMKGVTDKSTIKLCFQSAIQYCLENPVVIHVRAFIYIIQLNSLDHSQFSRRLKDLATAKMELGKTNRFILADTFNMSSKSAFILHGIEPLLELAIPGLLLECSTFDAKSRYSLAYDSKNQFSFIKSNFDEHLDTVLCLTPFDLGAQLSRLHRLYLAACTLKIFSLYCSSSHVEPIIRSLPDLYVLKMDTDRPSKISKRLVYELVPHREGELA</sequence>
<dbReference type="EMBL" id="CAAALY010011010">
    <property type="protein sequence ID" value="VEL11162.1"/>
    <property type="molecule type" value="Genomic_DNA"/>
</dbReference>
<dbReference type="AlphaFoldDB" id="A0A3S5AA91"/>
<protein>
    <submittedName>
        <fullName evidence="1">Uncharacterized protein</fullName>
    </submittedName>
</protein>
<evidence type="ECO:0000313" key="2">
    <source>
        <dbReference type="Proteomes" id="UP000784294"/>
    </source>
</evidence>
<reference evidence="1" key="1">
    <citation type="submission" date="2018-11" db="EMBL/GenBank/DDBJ databases">
        <authorList>
            <consortium name="Pathogen Informatics"/>
        </authorList>
    </citation>
    <scope>NUCLEOTIDE SEQUENCE</scope>
</reference>
<evidence type="ECO:0000313" key="1">
    <source>
        <dbReference type="EMBL" id="VEL11162.1"/>
    </source>
</evidence>
<comment type="caution">
    <text evidence="1">The sequence shown here is derived from an EMBL/GenBank/DDBJ whole genome shotgun (WGS) entry which is preliminary data.</text>
</comment>